<organism evidence="1">
    <name type="scientific">Candidatus Methanogaster sp. ANME-2c ERB4</name>
    <dbReference type="NCBI Taxonomy" id="2759911"/>
    <lineage>
        <taxon>Archaea</taxon>
        <taxon>Methanobacteriati</taxon>
        <taxon>Methanobacteriota</taxon>
        <taxon>Stenosarchaea group</taxon>
        <taxon>Methanomicrobia</taxon>
        <taxon>Methanosarcinales</taxon>
        <taxon>ANME-2 cluster</taxon>
        <taxon>Candidatus Methanogasteraceae</taxon>
        <taxon>Candidatus Methanogaster</taxon>
    </lineage>
</organism>
<reference evidence="1" key="1">
    <citation type="submission" date="2020-06" db="EMBL/GenBank/DDBJ databases">
        <title>Unique genomic features of the anaerobic methanotrophic archaea.</title>
        <authorList>
            <person name="Chadwick G.L."/>
            <person name="Skennerton C.T."/>
            <person name="Laso-Perez R."/>
            <person name="Leu A.O."/>
            <person name="Speth D.R."/>
            <person name="Yu H."/>
            <person name="Morgan-Lang C."/>
            <person name="Hatzenpichler R."/>
            <person name="Goudeau D."/>
            <person name="Malmstrom R."/>
            <person name="Brazelton W.J."/>
            <person name="Woyke T."/>
            <person name="Hallam S.J."/>
            <person name="Tyson G.W."/>
            <person name="Wegener G."/>
            <person name="Boetius A."/>
            <person name="Orphan V."/>
        </authorList>
    </citation>
    <scope>NUCLEOTIDE SEQUENCE</scope>
</reference>
<dbReference type="InterPro" id="IPR013783">
    <property type="entry name" value="Ig-like_fold"/>
</dbReference>
<protein>
    <submittedName>
        <fullName evidence="1">Uncharacterized protein</fullName>
    </submittedName>
</protein>
<sequence>MPTLRLLALACRKTQEAIDEPYLEVNNRRVWGPHSMNDGDSESLDIDVEFSRVAHVDLWEYDRARSDQIGGKDVDSSISGAGTQRVNLDGRRAKYTLTYEVIEEEVPRNTLRLREARRIAEEMLQEMRVQGQGWTSNSQIVASYPVYLPGIEEPSYYEFKVKTEDDDAGYILVNANQSDVPVPELCLSGPTMTELYRRHVGAKGFKLYRYGWLTSAARSTDGKETFLASSGFTGLPEKILSHVAPPRSKQPTRAVRSTTAETLPIEAFHQEYRRRVQQKKTMLLCNPTDLQEYYRKVSTRVVAKSGDATTPDSQLVNCFESDWQTPAWYQPWRHIEALGTDCPVGCGNTAWTILYAYWEQFKGKSRLFNTDLTERAFNQSGEPESVMWEIAELTGTRFGKYMWAWQDEYTEFGMTYGSRMEDGIHYAQEKGYSDASVTRWRGFERKKWDAIDNEIQADRPVILLINNRGNTNYGFPDHYVVVERTLHISRSGVDTYGYYVNMGHGMDPESGFPHKWLFTVKKGVDDSAFSAFFVRMTDEAGPRPFQIVVRNAEGKSTVCADRSGNPQITFHLTNLKLDCEQASVQLFIEGVLIRTFSDLREKEDVSFTVAGRKRSVLLRASCGGQRAEETVHLDYDPPTFDHILVTPNTHREQSVILVVEGLRDDGYWNASDYQVSGSVDGVGVPPRSGTSLVLTDLSPGQHSATMRIRDGCGRLSDTHSTTFHIAEHPPSVTFINPPEGCRVRRGSALPISVVAGSSSGIMKLSIYLDRESEDEFNPTRLCYFPGYPESFGADRPTLKTCSAAIDWTPGRHVLIAVAKDNSGQTNRAARTIHVE</sequence>
<dbReference type="AlphaFoldDB" id="A0A7G9YKY3"/>
<accession>A0A7G9YKY3</accession>
<dbReference type="InterPro" id="IPR044934">
    <property type="entry name" value="Streptopain_sf"/>
</dbReference>
<dbReference type="Gene3D" id="2.60.40.10">
    <property type="entry name" value="Immunoglobulins"/>
    <property type="match status" value="1"/>
</dbReference>
<dbReference type="Gene3D" id="3.90.70.50">
    <property type="entry name" value="Peptidase C10, streptopain"/>
    <property type="match status" value="1"/>
</dbReference>
<name>A0A7G9YKY3_9EURY</name>
<dbReference type="EMBL" id="MT631358">
    <property type="protein sequence ID" value="QNO48667.1"/>
    <property type="molecule type" value="Genomic_DNA"/>
</dbReference>
<proteinExistence type="predicted"/>
<evidence type="ECO:0000313" key="1">
    <source>
        <dbReference type="EMBL" id="QNO48667.1"/>
    </source>
</evidence>
<gene>
    <name evidence="1" type="ORF">AMAKCJMG_00001</name>
</gene>